<keyword evidence="3" id="KW-0408">Iron</keyword>
<dbReference type="PANTHER" id="PTHR13847">
    <property type="entry name" value="SARCOSINE DEHYDROGENASE-RELATED"/>
    <property type="match status" value="1"/>
</dbReference>
<dbReference type="InterPro" id="IPR006076">
    <property type="entry name" value="FAD-dep_OxRdtase"/>
</dbReference>
<keyword evidence="1" id="KW-0001">2Fe-2S</keyword>
<dbReference type="Gene3D" id="2.102.10.10">
    <property type="entry name" value="Rieske [2Fe-2S] iron-sulphur domain"/>
    <property type="match status" value="1"/>
</dbReference>
<dbReference type="SUPFAM" id="SSF51905">
    <property type="entry name" value="FAD/NAD(P)-binding domain"/>
    <property type="match status" value="1"/>
</dbReference>
<dbReference type="Proteomes" id="UP000255355">
    <property type="component" value="Unassembled WGS sequence"/>
</dbReference>
<dbReference type="PROSITE" id="PS51296">
    <property type="entry name" value="RIESKE"/>
    <property type="match status" value="1"/>
</dbReference>
<dbReference type="GO" id="GO:0046872">
    <property type="term" value="F:metal ion binding"/>
    <property type="evidence" value="ECO:0007669"/>
    <property type="project" value="UniProtKB-KW"/>
</dbReference>
<proteinExistence type="predicted"/>
<feature type="domain" description="Rieske" evidence="6">
    <location>
        <begin position="411"/>
        <end position="497"/>
    </location>
</feature>
<gene>
    <name evidence="7" type="ORF">DFR68_101709</name>
</gene>
<evidence type="ECO:0000256" key="4">
    <source>
        <dbReference type="ARBA" id="ARBA00023014"/>
    </source>
</evidence>
<dbReference type="AlphaFoldDB" id="A0A370HFA6"/>
<comment type="caution">
    <text evidence="7">The sequence shown here is derived from an EMBL/GenBank/DDBJ whole genome shotgun (WGS) entry which is preliminary data.</text>
</comment>
<name>A0A370HFA6_9NOCA</name>
<sequence>MTSIWLHTFRPPVRPPLTPGHRYDVVVVGGGLTGLATALLLAEQGVEVAVLEARRLGAVTTGHTTGKVSLLQGTRASAIARRHGIAALRDYLAANRAGQQWLLRYCTEHDVPVQREAAVTYVQSVDDTELVRAELSATRKAGLPTYFVDDLGVPFPNHGAVRLDDQAQLDAVAVIDTLAADLDARGVPIFEGTRVHGARAGGDHVLHTDQGDVAAHTVVLATGTPILDRGGFFARLSAQRSYAAAFRVSEPLPRGMYLSADTPVRSLRYVPDERGDLLLVGGNGHEVGRTRSARAHAEELTSWTRTWFPTAEPLYRWSAQDYRPTAQLPYAGPIRPGGHRVLVATGYAKWGLANAVAAAHVLAGDIVGERPAWASAFATWNPRELAALPTLLRDNGAVGARLSTGWAGALAPRRTGSDPPPEGGGRIDRRGWSPTAVSTVDGHTRRISAVCPHLGGILTWNDAEHTWDCPLHGSRFAADGTVLEGPATRAAADADGD</sequence>
<dbReference type="OrthoDB" id="9767869at2"/>
<dbReference type="PANTHER" id="PTHR13847:SF274">
    <property type="entry name" value="RIESKE 2FE-2S IRON-SULFUR PROTEIN YHFW-RELATED"/>
    <property type="match status" value="1"/>
</dbReference>
<evidence type="ECO:0000256" key="1">
    <source>
        <dbReference type="ARBA" id="ARBA00022714"/>
    </source>
</evidence>
<dbReference type="EMBL" id="QQAZ01000001">
    <property type="protein sequence ID" value="RDI55873.1"/>
    <property type="molecule type" value="Genomic_DNA"/>
</dbReference>
<keyword evidence="2" id="KW-0479">Metal-binding</keyword>
<dbReference type="RefSeq" id="WP_068017006.1">
    <property type="nucleotide sequence ID" value="NZ_QQAZ01000001.1"/>
</dbReference>
<dbReference type="GO" id="GO:0051537">
    <property type="term" value="F:2 iron, 2 sulfur cluster binding"/>
    <property type="evidence" value="ECO:0007669"/>
    <property type="project" value="UniProtKB-KW"/>
</dbReference>
<evidence type="ECO:0000313" key="8">
    <source>
        <dbReference type="Proteomes" id="UP000255355"/>
    </source>
</evidence>
<dbReference type="InterPro" id="IPR036922">
    <property type="entry name" value="Rieske_2Fe-2S_sf"/>
</dbReference>
<dbReference type="GO" id="GO:0016705">
    <property type="term" value="F:oxidoreductase activity, acting on paired donors, with incorporation or reduction of molecular oxygen"/>
    <property type="evidence" value="ECO:0007669"/>
    <property type="project" value="UniProtKB-ARBA"/>
</dbReference>
<protein>
    <submittedName>
        <fullName evidence="7">Glycine/D-amino acid oxidase-like deaminating enzyme</fullName>
    </submittedName>
</protein>
<dbReference type="InterPro" id="IPR036188">
    <property type="entry name" value="FAD/NAD-bd_sf"/>
</dbReference>
<dbReference type="InterPro" id="IPR017941">
    <property type="entry name" value="Rieske_2Fe-2S"/>
</dbReference>
<dbReference type="Gene3D" id="3.30.9.10">
    <property type="entry name" value="D-Amino Acid Oxidase, subunit A, domain 2"/>
    <property type="match status" value="1"/>
</dbReference>
<dbReference type="SUPFAM" id="SSF50022">
    <property type="entry name" value="ISP domain"/>
    <property type="match status" value="1"/>
</dbReference>
<evidence type="ECO:0000313" key="7">
    <source>
        <dbReference type="EMBL" id="RDI55873.1"/>
    </source>
</evidence>
<evidence type="ECO:0000256" key="3">
    <source>
        <dbReference type="ARBA" id="ARBA00023004"/>
    </source>
</evidence>
<organism evidence="7 8">
    <name type="scientific">Nocardia mexicana</name>
    <dbReference type="NCBI Taxonomy" id="279262"/>
    <lineage>
        <taxon>Bacteria</taxon>
        <taxon>Bacillati</taxon>
        <taxon>Actinomycetota</taxon>
        <taxon>Actinomycetes</taxon>
        <taxon>Mycobacteriales</taxon>
        <taxon>Nocardiaceae</taxon>
        <taxon>Nocardia</taxon>
    </lineage>
</organism>
<evidence type="ECO:0000259" key="6">
    <source>
        <dbReference type="PROSITE" id="PS51296"/>
    </source>
</evidence>
<keyword evidence="8" id="KW-1185">Reference proteome</keyword>
<dbReference type="Pfam" id="PF00355">
    <property type="entry name" value="Rieske"/>
    <property type="match status" value="1"/>
</dbReference>
<reference evidence="7 8" key="1">
    <citation type="submission" date="2018-07" db="EMBL/GenBank/DDBJ databases">
        <title>Genomic Encyclopedia of Type Strains, Phase IV (KMG-IV): sequencing the most valuable type-strain genomes for metagenomic binning, comparative biology and taxonomic classification.</title>
        <authorList>
            <person name="Goeker M."/>
        </authorList>
    </citation>
    <scope>NUCLEOTIDE SEQUENCE [LARGE SCALE GENOMIC DNA]</scope>
    <source>
        <strain evidence="7 8">DSM 44952</strain>
    </source>
</reference>
<dbReference type="Gene3D" id="3.50.50.60">
    <property type="entry name" value="FAD/NAD(P)-binding domain"/>
    <property type="match status" value="1"/>
</dbReference>
<keyword evidence="4" id="KW-0411">Iron-sulfur</keyword>
<dbReference type="GO" id="GO:0004497">
    <property type="term" value="F:monooxygenase activity"/>
    <property type="evidence" value="ECO:0007669"/>
    <property type="project" value="UniProtKB-ARBA"/>
</dbReference>
<evidence type="ECO:0000256" key="5">
    <source>
        <dbReference type="SAM" id="MobiDB-lite"/>
    </source>
</evidence>
<dbReference type="STRING" id="1210089.GCA_001613165_02006"/>
<dbReference type="GO" id="GO:0005737">
    <property type="term" value="C:cytoplasm"/>
    <property type="evidence" value="ECO:0007669"/>
    <property type="project" value="TreeGrafter"/>
</dbReference>
<accession>A0A370HFA6</accession>
<dbReference type="PRINTS" id="PR00411">
    <property type="entry name" value="PNDRDTASEI"/>
</dbReference>
<dbReference type="Pfam" id="PF01266">
    <property type="entry name" value="DAO"/>
    <property type="match status" value="1"/>
</dbReference>
<evidence type="ECO:0000256" key="2">
    <source>
        <dbReference type="ARBA" id="ARBA00022723"/>
    </source>
</evidence>
<feature type="region of interest" description="Disordered" evidence="5">
    <location>
        <begin position="409"/>
        <end position="438"/>
    </location>
</feature>